<evidence type="ECO:0000313" key="3">
    <source>
        <dbReference type="EMBL" id="RON48064.1"/>
    </source>
</evidence>
<dbReference type="RefSeq" id="WP_123509579.1">
    <property type="nucleotide sequence ID" value="NZ_MOBQ01000012.1"/>
</dbReference>
<feature type="region of interest" description="Disordered" evidence="1">
    <location>
        <begin position="91"/>
        <end position="121"/>
    </location>
</feature>
<reference evidence="3 4" key="1">
    <citation type="submission" date="2016-10" db="EMBL/GenBank/DDBJ databases">
        <title>Comparative genome analysis of multiple Pseudomonas spp. focuses on biocontrol and plant growth promoting traits.</title>
        <authorList>
            <person name="Tao X.-Y."/>
            <person name="Taylor C.G."/>
        </authorList>
    </citation>
    <scope>NUCLEOTIDE SEQUENCE [LARGE SCALE GENOMIC DNA]</scope>
    <source>
        <strain evidence="3 4">37A10</strain>
    </source>
</reference>
<dbReference type="EMBL" id="MOBQ01000012">
    <property type="protein sequence ID" value="RON48064.1"/>
    <property type="molecule type" value="Genomic_DNA"/>
</dbReference>
<name>A0A423K8E6_9PSED</name>
<feature type="compositionally biased region" description="Gly residues" evidence="1">
    <location>
        <begin position="100"/>
        <end position="120"/>
    </location>
</feature>
<sequence length="261" mass="26636">MKTSTWLAVVCLAASLPTQAATFKPIELKDQELATLRGRFVMPGRIVSFGIVMTSTWQNAEGQLIGATSAMKIQQSTIKPQFYVSMIDEKPAGQTSSQGSGSGAGTGSIAGTGTVTGGSGLNTTEGVTQVVRAAGDNNTAYNNVDINVAKASQVDQAPATPPQGQALAPGQTLVGNNGAGSLSVSSTGSGVQLNIVANNNQGSTVQRLAQGGLMQNTTLLGSSNQVRNLTSLNVVLRDTVPTAGSLNGNLDQLKGLRTIGF</sequence>
<proteinExistence type="predicted"/>
<feature type="signal peptide" evidence="2">
    <location>
        <begin position="1"/>
        <end position="20"/>
    </location>
</feature>
<organism evidence="3 4">
    <name type="scientific">Pseudomonas frederiksbergensis</name>
    <dbReference type="NCBI Taxonomy" id="104087"/>
    <lineage>
        <taxon>Bacteria</taxon>
        <taxon>Pseudomonadati</taxon>
        <taxon>Pseudomonadota</taxon>
        <taxon>Gammaproteobacteria</taxon>
        <taxon>Pseudomonadales</taxon>
        <taxon>Pseudomonadaceae</taxon>
        <taxon>Pseudomonas</taxon>
    </lineage>
</organism>
<dbReference type="Proteomes" id="UP000285349">
    <property type="component" value="Unassembled WGS sequence"/>
</dbReference>
<dbReference type="AlphaFoldDB" id="A0A423K8E6"/>
<gene>
    <name evidence="3" type="ORF">BK666_10355</name>
</gene>
<comment type="caution">
    <text evidence="3">The sequence shown here is derived from an EMBL/GenBank/DDBJ whole genome shotgun (WGS) entry which is preliminary data.</text>
</comment>
<evidence type="ECO:0000256" key="2">
    <source>
        <dbReference type="SAM" id="SignalP"/>
    </source>
</evidence>
<evidence type="ECO:0000256" key="1">
    <source>
        <dbReference type="SAM" id="MobiDB-lite"/>
    </source>
</evidence>
<feature type="chain" id="PRO_5019371348" description="Fap system outer membrane protein" evidence="2">
    <location>
        <begin position="21"/>
        <end position="261"/>
    </location>
</feature>
<evidence type="ECO:0000313" key="4">
    <source>
        <dbReference type="Proteomes" id="UP000285349"/>
    </source>
</evidence>
<evidence type="ECO:0008006" key="5">
    <source>
        <dbReference type="Google" id="ProtNLM"/>
    </source>
</evidence>
<dbReference type="OrthoDB" id="5585636at2"/>
<accession>A0A423K8E6</accession>
<keyword evidence="2" id="KW-0732">Signal</keyword>
<protein>
    <recommendedName>
        <fullName evidence="5">Fap system outer membrane protein</fullName>
    </recommendedName>
</protein>